<accession>A0A517DY26</accession>
<dbReference type="OrthoDB" id="9800872at2"/>
<evidence type="ECO:0000259" key="2">
    <source>
        <dbReference type="PROSITE" id="PS50206"/>
    </source>
</evidence>
<dbReference type="PANTHER" id="PTHR43084:SF1">
    <property type="entry name" value="PERSULFIDE DIOXYGENASE ETHE1, MITOCHONDRIAL"/>
    <property type="match status" value="1"/>
</dbReference>
<proteinExistence type="predicted"/>
<dbReference type="Pfam" id="PF00753">
    <property type="entry name" value="Lactamase_B"/>
    <property type="match status" value="2"/>
</dbReference>
<dbReference type="AlphaFoldDB" id="A0A517DY26"/>
<dbReference type="InterPro" id="IPR036873">
    <property type="entry name" value="Rhodanese-like_dom_sf"/>
</dbReference>
<feature type="domain" description="Rhodanese" evidence="2">
    <location>
        <begin position="269"/>
        <end position="357"/>
    </location>
</feature>
<organism evidence="3 4">
    <name type="scientific">Sporomusa termitida</name>
    <dbReference type="NCBI Taxonomy" id="2377"/>
    <lineage>
        <taxon>Bacteria</taxon>
        <taxon>Bacillati</taxon>
        <taxon>Bacillota</taxon>
        <taxon>Negativicutes</taxon>
        <taxon>Selenomonadales</taxon>
        <taxon>Sporomusaceae</taxon>
        <taxon>Sporomusa</taxon>
    </lineage>
</organism>
<evidence type="ECO:0000313" key="3">
    <source>
        <dbReference type="EMBL" id="QDR82243.1"/>
    </source>
</evidence>
<dbReference type="GO" id="GO:0004416">
    <property type="term" value="F:hydroxyacylglutathione hydrolase activity"/>
    <property type="evidence" value="ECO:0007669"/>
    <property type="project" value="UniProtKB-EC"/>
</dbReference>
<dbReference type="InterPro" id="IPR051682">
    <property type="entry name" value="Mito_Persulfide_Diox"/>
</dbReference>
<keyword evidence="1" id="KW-0479">Metal-binding</keyword>
<gene>
    <name evidence="3" type="primary">gloB_4</name>
    <name evidence="3" type="ORF">SPTER_36670</name>
</gene>
<dbReference type="Pfam" id="PF00581">
    <property type="entry name" value="Rhodanese"/>
    <property type="match status" value="1"/>
</dbReference>
<dbReference type="KEGG" id="sted:SPTER_36670"/>
<dbReference type="InterPro" id="IPR001279">
    <property type="entry name" value="Metallo-B-lactamas"/>
</dbReference>
<dbReference type="SMART" id="SM00849">
    <property type="entry name" value="Lactamase_B"/>
    <property type="match status" value="1"/>
</dbReference>
<dbReference type="PANTHER" id="PTHR43084">
    <property type="entry name" value="PERSULFIDE DIOXYGENASE ETHE1"/>
    <property type="match status" value="1"/>
</dbReference>
<name>A0A517DY26_9FIRM</name>
<protein>
    <submittedName>
        <fullName evidence="3">Hydroxyacylglutathione hydrolase</fullName>
        <ecNumber evidence="3">3.1.2.6</ecNumber>
    </submittedName>
</protein>
<dbReference type="SMART" id="SM00450">
    <property type="entry name" value="RHOD"/>
    <property type="match status" value="1"/>
</dbReference>
<dbReference type="PROSITE" id="PS50206">
    <property type="entry name" value="RHODANESE_3"/>
    <property type="match status" value="1"/>
</dbReference>
<keyword evidence="4" id="KW-1185">Reference proteome</keyword>
<dbReference type="SUPFAM" id="SSF56281">
    <property type="entry name" value="Metallo-hydrolase/oxidoreductase"/>
    <property type="match status" value="1"/>
</dbReference>
<dbReference type="InterPro" id="IPR001763">
    <property type="entry name" value="Rhodanese-like_dom"/>
</dbReference>
<dbReference type="GO" id="GO:0006749">
    <property type="term" value="P:glutathione metabolic process"/>
    <property type="evidence" value="ECO:0007669"/>
    <property type="project" value="InterPro"/>
</dbReference>
<reference evidence="3 4" key="1">
    <citation type="submission" date="2019-02" db="EMBL/GenBank/DDBJ databases">
        <title>Closed genome of Sporomusa termitida DSM 4440.</title>
        <authorList>
            <person name="Poehlein A."/>
            <person name="Daniel R."/>
        </authorList>
    </citation>
    <scope>NUCLEOTIDE SEQUENCE [LARGE SCALE GENOMIC DNA]</scope>
    <source>
        <strain evidence="3 4">DSM 4440</strain>
    </source>
</reference>
<keyword evidence="3" id="KW-0378">Hydrolase</keyword>
<dbReference type="EMBL" id="CP036259">
    <property type="protein sequence ID" value="QDR82243.1"/>
    <property type="molecule type" value="Genomic_DNA"/>
</dbReference>
<evidence type="ECO:0000313" key="4">
    <source>
        <dbReference type="Proteomes" id="UP000320776"/>
    </source>
</evidence>
<dbReference type="Proteomes" id="UP000320776">
    <property type="component" value="Chromosome"/>
</dbReference>
<sequence length="361" mass="39573">MIFRQLNPQACRTYLIGSKNDPRVIIVDPVIDHFSDYLALLKGEGLSLTHVIDTHSHADHISAGSALRDATGCEYVMHAAAPPQCVSARVQDGDILRCNTLEITVLHTPGHTPDSISLLIGDKLLTGDFLFLDDAGAGRDDLPGGSPGDHWESLNKLRALPAELVVYPAHEYRNRQPSTLGRQRQSNPHLQQRSKEEFIKYLDDLQPDPADWMRDVLTANYACAQDPQAAWIPVDTPACALRGTMAAGVNEIKVRYIEAQEVSRWLQTDTTDVVLIDVREKEELTGPLGQLAGILHIPIGRLAGSLAGLQAHKFKKIVVVCRSDARATTGAQILTKAGFDRVYVLKGGMLAWKQQTASGRL</sequence>
<dbReference type="CDD" id="cd00158">
    <property type="entry name" value="RHOD"/>
    <property type="match status" value="1"/>
</dbReference>
<dbReference type="GO" id="GO:0046872">
    <property type="term" value="F:metal ion binding"/>
    <property type="evidence" value="ECO:0007669"/>
    <property type="project" value="UniProtKB-KW"/>
</dbReference>
<dbReference type="CDD" id="cd07724">
    <property type="entry name" value="POD-like_MBL-fold"/>
    <property type="match status" value="1"/>
</dbReference>
<dbReference type="EC" id="3.1.2.6" evidence="3"/>
<dbReference type="GO" id="GO:0050313">
    <property type="term" value="F:sulfur dioxygenase activity"/>
    <property type="evidence" value="ECO:0007669"/>
    <property type="project" value="InterPro"/>
</dbReference>
<dbReference type="InterPro" id="IPR036866">
    <property type="entry name" value="RibonucZ/Hydroxyglut_hydro"/>
</dbReference>
<dbReference type="RefSeq" id="WP_144351650.1">
    <property type="nucleotide sequence ID" value="NZ_CP036259.1"/>
</dbReference>
<dbReference type="Gene3D" id="3.60.15.10">
    <property type="entry name" value="Ribonuclease Z/Hydroxyacylglutathione hydrolase-like"/>
    <property type="match status" value="1"/>
</dbReference>
<dbReference type="GO" id="GO:0070813">
    <property type="term" value="P:hydrogen sulfide metabolic process"/>
    <property type="evidence" value="ECO:0007669"/>
    <property type="project" value="TreeGrafter"/>
</dbReference>
<dbReference type="Gene3D" id="3.40.250.10">
    <property type="entry name" value="Rhodanese-like domain"/>
    <property type="match status" value="1"/>
</dbReference>
<dbReference type="SUPFAM" id="SSF52821">
    <property type="entry name" value="Rhodanese/Cell cycle control phosphatase"/>
    <property type="match status" value="1"/>
</dbReference>
<evidence type="ECO:0000256" key="1">
    <source>
        <dbReference type="ARBA" id="ARBA00022723"/>
    </source>
</evidence>
<dbReference type="InterPro" id="IPR044528">
    <property type="entry name" value="POD-like_MBL-fold"/>
</dbReference>